<dbReference type="InterPro" id="IPR038726">
    <property type="entry name" value="PDDEXK_AddAB-type"/>
</dbReference>
<feature type="compositionally biased region" description="Low complexity" evidence="1">
    <location>
        <begin position="687"/>
        <end position="706"/>
    </location>
</feature>
<evidence type="ECO:0000256" key="1">
    <source>
        <dbReference type="SAM" id="MobiDB-lite"/>
    </source>
</evidence>
<sequence length="1088" mass="119089">MTTPKRIFLGWHRPAIELITERLLAIAQGDPQSFRRMVVLVPTRESGRRLREALAAGSPRGALLMPRIMQPHQLLGLDAASLASPLECLAAWLAELRSPDAAARFQLLFPEQAALAELEDEAEAGTRDALAHRLMHLCDTLSDELVEPRDVAALLRRDPAALRRFGLDSDAGRQRVAELLRLADADEETRWQQLAELAGQVEERLHRWGFISRREALAHRSAAHALPARTQRIVAACLPQLSQAERACLTQLCARLDGGVEIWVHAPEAERGHFDEVGLPTADWALRPIPVDDEHLHVAAKGGQMAALALRLFGGQASAQCALGVCDSQFLPILSLSFAEKGWPLYDPQGRSAAGTDLLELATRLVEVLRHPNQAAPLAALLRNGVAMQLFGIRRTEAVTACLEELMSEKFPARADALEAYAQNKARSKVDDATERAAAPAGGKAAALSTRQLLAAYIRRMRQFIAELRRPGSSAEALLHLAARLTSLSAGSSPYQRVGTEAAASLERLAHFLASCPDAPSTAEALDMLSEEQSSIRLQQEQRSEAALDALGWLELPYASGSHLLLAGLHEGAVPEALPDDPLLTEPLRQLIGADSHSRRLARDSYLLLALLHAHPQTDIIVARANADGDPCTPSSLLLRCPSEPPELLTDRIRKLFVNLDAGEAEPLYDAGDWSWHAPEPTADGSADASATHPATAPATALPLKAEPGEGSASGRAFWPIHIRIPQLSGEPAAAAGTPERYKPEHAEAVPPEPVTLLGSRLRSPWADPQRSFSPSSINAFLKCPLRFWLKRLLGVDKYEIYDEGVNSLDALTRGTLIHSVLEDIGKTYPEMSDGLSVEEIRDRALNGLHAAVDDFFCSQPPPSVRPLCTILERHLGEFARMHFESLKAGWIVEEPEKEVFWEPVEGVSFRMRVDRIDRHPDGRLRIIDYKTGPGKLKRDKADFSDIKHNEDFHRFMSPLPTFGKDSQALTDIQLPLYAAWAADFYKSAPELIETGYCVFPLSSESVQYVPCTQRNGVREVIEYAVSMMRAGACLVPRELWEGVRGNNNDKNNNDALLSIDRNKDLRAVFGLAPLHAASGGAGGPEEL</sequence>
<reference evidence="3" key="1">
    <citation type="journal article" date="2021" name="PeerJ">
        <title>Extensive microbial diversity within the chicken gut microbiome revealed by metagenomics and culture.</title>
        <authorList>
            <person name="Gilroy R."/>
            <person name="Ravi A."/>
            <person name="Getino M."/>
            <person name="Pursley I."/>
            <person name="Horton D.L."/>
            <person name="Alikhan N.F."/>
            <person name="Baker D."/>
            <person name="Gharbi K."/>
            <person name="Hall N."/>
            <person name="Watson M."/>
            <person name="Adriaenssens E.M."/>
            <person name="Foster-Nyarko E."/>
            <person name="Jarju S."/>
            <person name="Secka A."/>
            <person name="Antonio M."/>
            <person name="Oren A."/>
            <person name="Chaudhuri R.R."/>
            <person name="La Ragione R."/>
            <person name="Hildebrand F."/>
            <person name="Pallen M.J."/>
        </authorList>
    </citation>
    <scope>NUCLEOTIDE SEQUENCE</scope>
    <source>
        <strain evidence="3">14975</strain>
    </source>
</reference>
<dbReference type="Pfam" id="PF12705">
    <property type="entry name" value="PDDEXK_1"/>
    <property type="match status" value="1"/>
</dbReference>
<gene>
    <name evidence="3" type="ORF">H9862_05725</name>
</gene>
<comment type="caution">
    <text evidence="3">The sequence shown here is derived from an EMBL/GenBank/DDBJ whole genome shotgun (WGS) entry which is preliminary data.</text>
</comment>
<evidence type="ECO:0000313" key="4">
    <source>
        <dbReference type="Proteomes" id="UP000823964"/>
    </source>
</evidence>
<organism evidence="3 4">
    <name type="scientific">Candidatus Akkermansia intestinigallinarum</name>
    <dbReference type="NCBI Taxonomy" id="2838431"/>
    <lineage>
        <taxon>Bacteria</taxon>
        <taxon>Pseudomonadati</taxon>
        <taxon>Verrucomicrobiota</taxon>
        <taxon>Verrucomicrobiia</taxon>
        <taxon>Verrucomicrobiales</taxon>
        <taxon>Akkermansiaceae</taxon>
        <taxon>Akkermansia</taxon>
    </lineage>
</organism>
<accession>A0A9D1VBG1</accession>
<protein>
    <submittedName>
        <fullName evidence="3">PD-(D/E)XK nuclease family protein</fullName>
    </submittedName>
</protein>
<dbReference type="SUPFAM" id="SSF52540">
    <property type="entry name" value="P-loop containing nucleoside triphosphate hydrolases"/>
    <property type="match status" value="1"/>
</dbReference>
<proteinExistence type="predicted"/>
<feature type="region of interest" description="Disordered" evidence="1">
    <location>
        <begin position="672"/>
        <end position="711"/>
    </location>
</feature>
<evidence type="ECO:0000259" key="2">
    <source>
        <dbReference type="Pfam" id="PF12705"/>
    </source>
</evidence>
<dbReference type="AlphaFoldDB" id="A0A9D1VBG1"/>
<feature type="domain" description="PD-(D/E)XK endonuclease-like" evidence="2">
    <location>
        <begin position="772"/>
        <end position="1000"/>
    </location>
</feature>
<dbReference type="InterPro" id="IPR027417">
    <property type="entry name" value="P-loop_NTPase"/>
</dbReference>
<name>A0A9D1VBG1_9BACT</name>
<reference evidence="3" key="2">
    <citation type="submission" date="2021-04" db="EMBL/GenBank/DDBJ databases">
        <authorList>
            <person name="Gilroy R."/>
        </authorList>
    </citation>
    <scope>NUCLEOTIDE SEQUENCE</scope>
    <source>
        <strain evidence="3">14975</strain>
    </source>
</reference>
<dbReference type="Proteomes" id="UP000823964">
    <property type="component" value="Unassembled WGS sequence"/>
</dbReference>
<dbReference type="EMBL" id="DXFQ01000101">
    <property type="protein sequence ID" value="HIX20087.1"/>
    <property type="molecule type" value="Genomic_DNA"/>
</dbReference>
<evidence type="ECO:0000313" key="3">
    <source>
        <dbReference type="EMBL" id="HIX20087.1"/>
    </source>
</evidence>
<dbReference type="InterPro" id="IPR011604">
    <property type="entry name" value="PDDEXK-like_dom_sf"/>
</dbReference>
<dbReference type="Gene3D" id="3.90.320.10">
    <property type="match status" value="1"/>
</dbReference>